<reference evidence="6" key="1">
    <citation type="journal article" date="2008" name="Nature">
        <title>The amphioxus genome and the evolution of the chordate karyotype.</title>
        <authorList>
            <consortium name="US DOE Joint Genome Institute (JGI-PGF)"/>
            <person name="Putnam N.H."/>
            <person name="Butts T."/>
            <person name="Ferrier D.E.K."/>
            <person name="Furlong R.F."/>
            <person name="Hellsten U."/>
            <person name="Kawashima T."/>
            <person name="Robinson-Rechavi M."/>
            <person name="Shoguchi E."/>
            <person name="Terry A."/>
            <person name="Yu J.-K."/>
            <person name="Benito-Gutierrez E.L."/>
            <person name="Dubchak I."/>
            <person name="Garcia-Fernandez J."/>
            <person name="Gibson-Brown J.J."/>
            <person name="Grigoriev I.V."/>
            <person name="Horton A.C."/>
            <person name="de Jong P.J."/>
            <person name="Jurka J."/>
            <person name="Kapitonov V.V."/>
            <person name="Kohara Y."/>
            <person name="Kuroki Y."/>
            <person name="Lindquist E."/>
            <person name="Lucas S."/>
            <person name="Osoegawa K."/>
            <person name="Pennacchio L.A."/>
            <person name="Salamov A.A."/>
            <person name="Satou Y."/>
            <person name="Sauka-Spengler T."/>
            <person name="Schmutz J."/>
            <person name="Shin-I T."/>
            <person name="Toyoda A."/>
            <person name="Bronner-Fraser M."/>
            <person name="Fujiyama A."/>
            <person name="Holland L.Z."/>
            <person name="Holland P.W.H."/>
            <person name="Satoh N."/>
            <person name="Rokhsar D.S."/>
        </authorList>
    </citation>
    <scope>NUCLEOTIDE SEQUENCE [LARGE SCALE GENOMIC DNA]</scope>
    <source>
        <strain evidence="6">S238N-H82</strain>
        <tissue evidence="6">Testes</tissue>
    </source>
</reference>
<evidence type="ECO:0000256" key="4">
    <source>
        <dbReference type="ARBA" id="ARBA00023054"/>
    </source>
</evidence>
<evidence type="ECO:0000256" key="2">
    <source>
        <dbReference type="ARBA" id="ARBA00022574"/>
    </source>
</evidence>
<reference evidence="7" key="2">
    <citation type="journal article" date="2020" name="Nat. Ecol. Evol.">
        <title>Deeply conserved synteny resolves early events in vertebrate evolution.</title>
        <authorList>
            <person name="Simakov O."/>
            <person name="Marletaz F."/>
            <person name="Yue J.X."/>
            <person name="O'Connell B."/>
            <person name="Jenkins J."/>
            <person name="Brandt A."/>
            <person name="Calef R."/>
            <person name="Tung C.H."/>
            <person name="Huang T.K."/>
            <person name="Schmutz J."/>
            <person name="Satoh N."/>
            <person name="Yu J.K."/>
            <person name="Putnam N.H."/>
            <person name="Green R.E."/>
            <person name="Rokhsar D.S."/>
        </authorList>
    </citation>
    <scope>NUCLEOTIDE SEQUENCE [LARGE SCALE GENOMIC DNA]</scope>
    <source>
        <strain evidence="7">S238N-H82</strain>
    </source>
</reference>
<dbReference type="OMA" id="ERGMSHI"/>
<keyword evidence="3" id="KW-0677">Repeat</keyword>
<keyword evidence="4" id="KW-0175">Coiled coil</keyword>
<evidence type="ECO:0000256" key="3">
    <source>
        <dbReference type="ARBA" id="ARBA00022737"/>
    </source>
</evidence>
<evidence type="ECO:0000313" key="9">
    <source>
        <dbReference type="RefSeq" id="XP_035679748.1"/>
    </source>
</evidence>
<feature type="compositionally biased region" description="Polar residues" evidence="5">
    <location>
        <begin position="453"/>
        <end position="466"/>
    </location>
</feature>
<dbReference type="PANTHER" id="PTHR14897">
    <property type="entry name" value="WD REPEAT AND COILED-COIL-CONTAINING PROTEIN"/>
    <property type="match status" value="1"/>
</dbReference>
<evidence type="ECO:0000256" key="5">
    <source>
        <dbReference type="SAM" id="MobiDB-lite"/>
    </source>
</evidence>
<dbReference type="KEGG" id="bfo:118418048"/>
<dbReference type="InParanoid" id="C3ZBP7"/>
<protein>
    <recommendedName>
        <fullName evidence="1">WD repeat and coiled-coil-containing protein</fullName>
    </recommendedName>
</protein>
<evidence type="ECO:0000313" key="7">
    <source>
        <dbReference type="Proteomes" id="UP000001554"/>
    </source>
</evidence>
<proteinExistence type="predicted"/>
<evidence type="ECO:0000313" key="6">
    <source>
        <dbReference type="EMBL" id="EEN50284.1"/>
    </source>
</evidence>
<dbReference type="Pfam" id="PF15390">
    <property type="entry name" value="WDCP"/>
    <property type="match status" value="1"/>
</dbReference>
<dbReference type="AlphaFoldDB" id="C3ZBP7"/>
<keyword evidence="7" id="KW-1185">Reference proteome</keyword>
<name>C3ZBP7_BRAFL</name>
<dbReference type="eggNOG" id="ENOG502QUUX">
    <property type="taxonomic scope" value="Eukaryota"/>
</dbReference>
<accession>C3ZBP7</accession>
<dbReference type="Proteomes" id="UP000001554">
    <property type="component" value="Chromosome 6"/>
</dbReference>
<dbReference type="GeneID" id="118418048"/>
<reference evidence="8 9" key="3">
    <citation type="submission" date="2025-04" db="UniProtKB">
        <authorList>
            <consortium name="RefSeq"/>
        </authorList>
    </citation>
    <scope>IDENTIFICATION</scope>
    <source>
        <strain evidence="8 9">S238N-H82</strain>
        <tissue evidence="8 9">Testes</tissue>
    </source>
</reference>
<dbReference type="OrthoDB" id="6409262at2759"/>
<gene>
    <name evidence="8 9" type="primary">LOC118418048</name>
    <name evidence="6" type="ORF">BRAFLDRAFT_117656</name>
</gene>
<sequence length="668" mass="73029">MELGYGSLQRNNINTLQHAVHPDLGVVWGDGQALLLTPLTHVGSHVACGEPVTLRKLEKFKAVAWSAEVNKSCRYLAVSTGQVVSVWLVKGTEASNLTSDKVAHLDISALPQGLLWHPSKPILCILAGDKIAITRDQQSSSNPVVLDVSNRGHICTGVWVPGDDPRLIVAVKNKRSVEFMVFNKLDEETNSNLPDATVITIETPVNIRSMTSVGNSLVAMTTDLPLETLCCQGDMFDTSDEILEPIRNSSTEDGTSSIQSTGPIDLTALCATRRDIPAPLTLFRQLPKPAVKETAELVLFRVDSTEVRELSRVGLAKIITPDLIAANHRSGYITVGSNTADTLQVFSLQEGTTLKKLQEITLTDGDKAKGIHMPDQGFVVAMVGKPMEQQFSALLPTSTQEMYQLRLRCFELKDIQNTSPKEEKVELSQLRLPSGGVLPSLFTCGQEQHRTEAQTSSSQDNTRSPLLQDVTNIPQQALGRDLLVLGARRNTSECRGAEDLLSHNLAANLKSKQHSSVGNEGVTNSQHQNADSKLLPGLMDTLHSVESLEGEMRQQIEKITRIKQSLVAYSRISQHTSNVQEHPEYPGLENAEVVHITYEDSKLSEKIVKAFLLDRGLLKLEAVKAAFGLRTVELFCKGDFVVVTANKDGYIPLKFSAGSNIIIRGRSS</sequence>
<evidence type="ECO:0000256" key="1">
    <source>
        <dbReference type="ARBA" id="ARBA00015683"/>
    </source>
</evidence>
<evidence type="ECO:0000313" key="8">
    <source>
        <dbReference type="RefSeq" id="XP_035679747.1"/>
    </source>
</evidence>
<dbReference type="GO" id="GO:0019900">
    <property type="term" value="F:kinase binding"/>
    <property type="evidence" value="ECO:0000318"/>
    <property type="project" value="GO_Central"/>
</dbReference>
<dbReference type="InterPro" id="IPR028041">
    <property type="entry name" value="WDCP"/>
</dbReference>
<dbReference type="RefSeq" id="XP_035679747.1">
    <property type="nucleotide sequence ID" value="XM_035823854.1"/>
</dbReference>
<organism>
    <name type="scientific">Branchiostoma floridae</name>
    <name type="common">Florida lancelet</name>
    <name type="synonym">Amphioxus</name>
    <dbReference type="NCBI Taxonomy" id="7739"/>
    <lineage>
        <taxon>Eukaryota</taxon>
        <taxon>Metazoa</taxon>
        <taxon>Chordata</taxon>
        <taxon>Cephalochordata</taxon>
        <taxon>Leptocardii</taxon>
        <taxon>Amphioxiformes</taxon>
        <taxon>Branchiostomatidae</taxon>
        <taxon>Branchiostoma</taxon>
    </lineage>
</organism>
<dbReference type="RefSeq" id="XP_035679748.1">
    <property type="nucleotide sequence ID" value="XM_035823855.1"/>
</dbReference>
<feature type="region of interest" description="Disordered" evidence="5">
    <location>
        <begin position="447"/>
        <end position="466"/>
    </location>
</feature>
<dbReference type="EMBL" id="GG666603">
    <property type="protein sequence ID" value="EEN50284.1"/>
    <property type="molecule type" value="Genomic_DNA"/>
</dbReference>
<dbReference type="PANTHER" id="PTHR14897:SF5">
    <property type="entry name" value="WD REPEAT AND COILED-COIL-CONTAINING PROTEIN"/>
    <property type="match status" value="1"/>
</dbReference>
<keyword evidence="2" id="KW-0853">WD repeat</keyword>